<comment type="function">
    <text evidence="1">RNaseP catalyzes the removal of the 5'-leader sequence from pre-tRNA to produce the mature 5'-terminus. It can also cleave other RNA substrates such as 4.5S RNA. The protein component plays an auxiliary but essential role in vivo by binding to the 5'-leader sequence and broadening the substrate specificity of the ribozyme.</text>
</comment>
<dbReference type="InterPro" id="IPR014721">
    <property type="entry name" value="Ribsml_uS5_D2-typ_fold_subgr"/>
</dbReference>
<keyword evidence="5 7" id="KW-0378">Hydrolase</keyword>
<evidence type="ECO:0000256" key="4">
    <source>
        <dbReference type="ARBA" id="ARBA00022759"/>
    </source>
</evidence>
<dbReference type="InterPro" id="IPR020568">
    <property type="entry name" value="Ribosomal_Su5_D2-typ_SF"/>
</dbReference>
<dbReference type="InterPro" id="IPR020539">
    <property type="entry name" value="RNase_P_CS"/>
</dbReference>
<sequence length="140" mass="16507">MLLSMVEGQRFTFKKEERVTGNKRISILFARGRSFLVYPFKVVFYEYECIAPETVSVLISIPKKRLKRATARNRMKRLVREAYRVNKGLLLSHLLTENHRVDIAFVYVKDEISGYDKVEKSVCRSLREISNKLKEEKEEC</sequence>
<dbReference type="EMBL" id="VSSQ01023248">
    <property type="protein sequence ID" value="MPM70062.1"/>
    <property type="molecule type" value="Genomic_DNA"/>
</dbReference>
<evidence type="ECO:0000256" key="2">
    <source>
        <dbReference type="ARBA" id="ARBA00022694"/>
    </source>
</evidence>
<dbReference type="GO" id="GO:0004526">
    <property type="term" value="F:ribonuclease P activity"/>
    <property type="evidence" value="ECO:0007669"/>
    <property type="project" value="UniProtKB-EC"/>
</dbReference>
<protein>
    <submittedName>
        <fullName evidence="7">Ribonuclease P protein component</fullName>
        <ecNumber evidence="7">3.1.26.5</ecNumber>
    </submittedName>
</protein>
<accession>A0A645BXM1</accession>
<organism evidence="7">
    <name type="scientific">bioreactor metagenome</name>
    <dbReference type="NCBI Taxonomy" id="1076179"/>
    <lineage>
        <taxon>unclassified sequences</taxon>
        <taxon>metagenomes</taxon>
        <taxon>ecological metagenomes</taxon>
    </lineage>
</organism>
<comment type="caution">
    <text evidence="7">The sequence shown here is derived from an EMBL/GenBank/DDBJ whole genome shotgun (WGS) entry which is preliminary data.</text>
</comment>
<reference evidence="7" key="1">
    <citation type="submission" date="2019-08" db="EMBL/GenBank/DDBJ databases">
        <authorList>
            <person name="Kucharzyk K."/>
            <person name="Murdoch R.W."/>
            <person name="Higgins S."/>
            <person name="Loffler F."/>
        </authorList>
    </citation>
    <scope>NUCLEOTIDE SEQUENCE</scope>
</reference>
<evidence type="ECO:0000256" key="3">
    <source>
        <dbReference type="ARBA" id="ARBA00022722"/>
    </source>
</evidence>
<dbReference type="Gene3D" id="3.30.230.10">
    <property type="match status" value="1"/>
</dbReference>
<dbReference type="GO" id="GO:0000049">
    <property type="term" value="F:tRNA binding"/>
    <property type="evidence" value="ECO:0007669"/>
    <property type="project" value="InterPro"/>
</dbReference>
<keyword evidence="6" id="KW-0694">RNA-binding</keyword>
<evidence type="ECO:0000256" key="1">
    <source>
        <dbReference type="ARBA" id="ARBA00002663"/>
    </source>
</evidence>
<evidence type="ECO:0000256" key="5">
    <source>
        <dbReference type="ARBA" id="ARBA00022801"/>
    </source>
</evidence>
<name>A0A645BXM1_9ZZZZ</name>
<dbReference type="AlphaFoldDB" id="A0A645BXM1"/>
<keyword evidence="4" id="KW-0255">Endonuclease</keyword>
<keyword evidence="3" id="KW-0540">Nuclease</keyword>
<keyword evidence="2" id="KW-0819">tRNA processing</keyword>
<dbReference type="InterPro" id="IPR000100">
    <property type="entry name" value="RNase_P"/>
</dbReference>
<dbReference type="GO" id="GO:0008033">
    <property type="term" value="P:tRNA processing"/>
    <property type="evidence" value="ECO:0007669"/>
    <property type="project" value="UniProtKB-KW"/>
</dbReference>
<proteinExistence type="inferred from homology"/>
<dbReference type="SUPFAM" id="SSF54211">
    <property type="entry name" value="Ribosomal protein S5 domain 2-like"/>
    <property type="match status" value="1"/>
</dbReference>
<gene>
    <name evidence="7" type="primary">rnpA_37</name>
    <name evidence="7" type="ORF">SDC9_117013</name>
</gene>
<evidence type="ECO:0000313" key="7">
    <source>
        <dbReference type="EMBL" id="MPM70062.1"/>
    </source>
</evidence>
<dbReference type="EC" id="3.1.26.5" evidence="7"/>
<dbReference type="PROSITE" id="PS00648">
    <property type="entry name" value="RIBONUCLEASE_P"/>
    <property type="match status" value="1"/>
</dbReference>
<evidence type="ECO:0000256" key="6">
    <source>
        <dbReference type="ARBA" id="ARBA00022884"/>
    </source>
</evidence>
<dbReference type="HAMAP" id="MF_00227">
    <property type="entry name" value="RNase_P"/>
    <property type="match status" value="1"/>
</dbReference>
<dbReference type="Pfam" id="PF00825">
    <property type="entry name" value="Ribonuclease_P"/>
    <property type="match status" value="1"/>
</dbReference>